<sequence length="347" mass="37958">MDSDFNGDSADSETGRIDYLRIRRKKTVYKTDNGRSYYGGNTFPRNKGETSYHKSMCYLALAGGINASYQPQYNQTNLGVGGMAAINALNSGTNFESLAGTIQDAAAAILPEFAAGAITQGANAVSGFFGVQGNLTVNALEGLRSGRVFNPYIEQIFSQMNFRSHSFSFKMAARNVKEAEEIRKIIKYINIGAHPKVEGVSQEMDDLTKTGNKTIGEENKDGRKGVDKLNDFLGNTSGGGLSGNRFFGIPDQYELAFMRMRPKSGEFDGVSIENNSEGKPLGPPKFSLHYKMDTCVCSGFSVNYTPDNTYTALKRINGSMIQVPAVIMQVNFTEVRLLNQSDIRSGY</sequence>
<dbReference type="KEGG" id="vg:10329353"/>
<dbReference type="EMBL" id="GU071097">
    <property type="protein sequence ID" value="ADO98058.1"/>
    <property type="molecule type" value="Genomic_DNA"/>
</dbReference>
<dbReference type="OrthoDB" id="18616at10239"/>
<gene>
    <name evidence="1" type="primary">gp48</name>
    <name evidence="1" type="ORF">SSSM5_009</name>
</gene>
<name>E3SK52_9CAUD</name>
<organism evidence="1 2">
    <name type="scientific">Synechococcus phage S-SSM5</name>
    <dbReference type="NCBI Taxonomy" id="445685"/>
    <lineage>
        <taxon>Viruses</taxon>
        <taxon>Duplodnaviria</taxon>
        <taxon>Heunggongvirae</taxon>
        <taxon>Uroviricota</taxon>
        <taxon>Caudoviricetes</taxon>
        <taxon>Pantevenvirales</taxon>
        <taxon>Kyanoviridae</taxon>
        <taxon>Glaucusvirus</taxon>
        <taxon>Glaucusvirus ssm5</taxon>
    </lineage>
</organism>
<accession>E3SK52</accession>
<reference evidence="1 2" key="1">
    <citation type="journal article" date="2010" name="Environ. Microbiol.">
        <title>Genomic analysis of oceanic cyanobacterial myoviruses compared with T4-like myoviruses from diverse hosts and environments.</title>
        <authorList>
            <person name="Sullivan M.B."/>
            <person name="Huang K.H."/>
            <person name="Ignacio-Espinoza J.C."/>
            <person name="Berlin A.M."/>
            <person name="Kelly L."/>
            <person name="Weigele P.R."/>
            <person name="DeFrancesco A.S."/>
            <person name="Kern S.E."/>
            <person name="Thompson L.R."/>
            <person name="Young S."/>
            <person name="Yandava C."/>
            <person name="Fu R."/>
            <person name="Krastins B."/>
            <person name="Chase M."/>
            <person name="Sarracino D."/>
            <person name="Osburne M.S."/>
            <person name="Henn M.R."/>
            <person name="Chisholm S.W."/>
        </authorList>
    </citation>
    <scope>NUCLEOTIDE SEQUENCE [LARGE SCALE GENOMIC DNA]</scope>
    <source>
        <strain evidence="1">8102-12</strain>
    </source>
</reference>
<keyword evidence="2" id="KW-1185">Reference proteome</keyword>
<evidence type="ECO:0000313" key="1">
    <source>
        <dbReference type="EMBL" id="ADO98058.1"/>
    </source>
</evidence>
<proteinExistence type="predicted"/>
<dbReference type="RefSeq" id="YP_004324615.1">
    <property type="nucleotide sequence ID" value="NC_015289.1"/>
</dbReference>
<evidence type="ECO:0000313" key="2">
    <source>
        <dbReference type="Proteomes" id="UP000006526"/>
    </source>
</evidence>
<dbReference type="GeneID" id="10329353"/>
<dbReference type="Proteomes" id="UP000006526">
    <property type="component" value="Segment"/>
</dbReference>
<protein>
    <submittedName>
        <fullName evidence="1">Baseplate tail tube cap</fullName>
    </submittedName>
</protein>